<dbReference type="AlphaFoldDB" id="A0A6I6DWP6"/>
<feature type="coiled-coil region" evidence="1">
    <location>
        <begin position="69"/>
        <end position="141"/>
    </location>
</feature>
<keyword evidence="2" id="KW-0812">Transmembrane</keyword>
<dbReference type="OrthoDB" id="5126350at2"/>
<feature type="transmembrane region" description="Helical" evidence="2">
    <location>
        <begin position="183"/>
        <end position="202"/>
    </location>
</feature>
<reference evidence="3 4" key="1">
    <citation type="submission" date="2018-09" db="EMBL/GenBank/DDBJ databases">
        <title>Whole genome sequencing of Microbacterium oryzae strain MB-10T.</title>
        <authorList>
            <person name="Das S.K."/>
        </authorList>
    </citation>
    <scope>NUCLEOTIDE SEQUENCE [LARGE SCALE GENOMIC DNA]</scope>
    <source>
        <strain evidence="3 4">MB-10</strain>
    </source>
</reference>
<keyword evidence="1" id="KW-0175">Coiled coil</keyword>
<dbReference type="RefSeq" id="WP_156243144.1">
    <property type="nucleotide sequence ID" value="NZ_BAAAZL010000003.1"/>
</dbReference>
<feature type="transmembrane region" description="Helical" evidence="2">
    <location>
        <begin position="155"/>
        <end position="177"/>
    </location>
</feature>
<keyword evidence="2" id="KW-0472">Membrane</keyword>
<keyword evidence="4" id="KW-1185">Reference proteome</keyword>
<gene>
    <name evidence="3" type="ORF">D7D94_13635</name>
</gene>
<name>A0A6I6DWP6_9MICO</name>
<feature type="transmembrane region" description="Helical" evidence="2">
    <location>
        <begin position="6"/>
        <end position="28"/>
    </location>
</feature>
<dbReference type="Proteomes" id="UP000422989">
    <property type="component" value="Chromosome"/>
</dbReference>
<protein>
    <submittedName>
        <fullName evidence="3">Large exoprotein</fullName>
    </submittedName>
</protein>
<evidence type="ECO:0000256" key="2">
    <source>
        <dbReference type="SAM" id="Phobius"/>
    </source>
</evidence>
<keyword evidence="2" id="KW-1133">Transmembrane helix</keyword>
<dbReference type="KEGG" id="moj:D7D94_13635"/>
<dbReference type="EMBL" id="CP032550">
    <property type="protein sequence ID" value="QGU28596.1"/>
    <property type="molecule type" value="Genomic_DNA"/>
</dbReference>
<proteinExistence type="predicted"/>
<evidence type="ECO:0000313" key="3">
    <source>
        <dbReference type="EMBL" id="QGU28596.1"/>
    </source>
</evidence>
<evidence type="ECO:0000313" key="4">
    <source>
        <dbReference type="Proteomes" id="UP000422989"/>
    </source>
</evidence>
<evidence type="ECO:0000256" key="1">
    <source>
        <dbReference type="SAM" id="Coils"/>
    </source>
</evidence>
<accession>A0A6I6DWP6</accession>
<sequence length="337" mass="36350">MGGQMLGGGVIIAVAVLLWIVYLLPTWYSRMRYNASERNAVRLSQALRVLAETSETPAEIHVELSAREARAQERLVQRMRAEEERLRAEQDRIALERKRLEVQADVDRSREEAALELERRRAELAAEADRRRRALDAARRDPAVRRARQARARRALRLAATGTLLASLAAIAYGATALAQGGAGWWLAGGAVTALVALQALARMAAVARRTRRPAAQAVTRVPEAAPAPASVPAHRTAPVLLDAQDRGWTPRSLPAPLVSVSGSRAAVVLAEARAQEALRAAAREEGLRAQAAASAPVSIATARPAAERSRYAGMGVVDDAEIEAHVRQLLARRAAS</sequence>
<organism evidence="3 4">
    <name type="scientific">Microbacterium oryzae</name>
    <dbReference type="NCBI Taxonomy" id="743009"/>
    <lineage>
        <taxon>Bacteria</taxon>
        <taxon>Bacillati</taxon>
        <taxon>Actinomycetota</taxon>
        <taxon>Actinomycetes</taxon>
        <taxon>Micrococcales</taxon>
        <taxon>Microbacteriaceae</taxon>
        <taxon>Microbacterium</taxon>
    </lineage>
</organism>